<organism evidence="1">
    <name type="scientific">Spirodela intermedia</name>
    <name type="common">Intermediate duckweed</name>
    <dbReference type="NCBI Taxonomy" id="51605"/>
    <lineage>
        <taxon>Eukaryota</taxon>
        <taxon>Viridiplantae</taxon>
        <taxon>Streptophyta</taxon>
        <taxon>Embryophyta</taxon>
        <taxon>Tracheophyta</taxon>
        <taxon>Spermatophyta</taxon>
        <taxon>Magnoliopsida</taxon>
        <taxon>Liliopsida</taxon>
        <taxon>Araceae</taxon>
        <taxon>Lemnoideae</taxon>
        <taxon>Spirodela</taxon>
    </lineage>
</organism>
<sequence length="94" mass="9939">MASSCIRSVSGASRSCLRSYVKQCVLSGSRRASAPGGSTAEATQCPSELGCCSGFLLPVHSAMALMRLNSSLSSTCRFYRSLSQGTLRRTWPGL</sequence>
<keyword evidence="3" id="KW-1185">Reference proteome</keyword>
<dbReference type="AlphaFoldDB" id="A0A7I8J9A0"/>
<dbReference type="OrthoDB" id="1937908at2759"/>
<dbReference type="EMBL" id="LR746273">
    <property type="protein sequence ID" value="CAA7403602.1"/>
    <property type="molecule type" value="Genomic_DNA"/>
</dbReference>
<accession>A0A7I8J9A0</accession>
<name>A0A7I8J9A0_SPIIN</name>
<evidence type="ECO:0000313" key="3">
    <source>
        <dbReference type="Proteomes" id="UP000663760"/>
    </source>
</evidence>
<protein>
    <submittedName>
        <fullName evidence="1">Uncharacterized protein</fullName>
    </submittedName>
</protein>
<dbReference type="Proteomes" id="UP000663760">
    <property type="component" value="Chromosome 10"/>
</dbReference>
<evidence type="ECO:0000313" key="1">
    <source>
        <dbReference type="EMBL" id="CAA2627538.1"/>
    </source>
</evidence>
<dbReference type="EMBL" id="LR743597">
    <property type="protein sequence ID" value="CAA2627538.1"/>
    <property type="molecule type" value="Genomic_DNA"/>
</dbReference>
<evidence type="ECO:0000313" key="2">
    <source>
        <dbReference type="EMBL" id="CAA7403602.1"/>
    </source>
</evidence>
<reference evidence="1" key="1">
    <citation type="submission" date="2019-12" db="EMBL/GenBank/DDBJ databases">
        <authorList>
            <person name="Scholz U."/>
            <person name="Mascher M."/>
            <person name="Fiebig A."/>
        </authorList>
    </citation>
    <scope>NUCLEOTIDE SEQUENCE</scope>
</reference>
<gene>
    <name evidence="1" type="ORF">SI7747_10013191</name>
    <name evidence="2" type="ORF">SI8410_10014280</name>
</gene>
<proteinExistence type="predicted"/>